<keyword evidence="2" id="KW-1185">Reference proteome</keyword>
<proteinExistence type="predicted"/>
<sequence length="29" mass="3112">MPQTATPTPVATTTAKPPFRRLVVFTGKP</sequence>
<gene>
    <name evidence="1" type="ORF">C8N24_1041</name>
</gene>
<name>A0A660LBD3_9ACTN</name>
<protein>
    <submittedName>
        <fullName evidence="1">Uncharacterized protein</fullName>
    </submittedName>
</protein>
<organism evidence="1 2">
    <name type="scientific">Solirubrobacter pauli</name>
    <dbReference type="NCBI Taxonomy" id="166793"/>
    <lineage>
        <taxon>Bacteria</taxon>
        <taxon>Bacillati</taxon>
        <taxon>Actinomycetota</taxon>
        <taxon>Thermoleophilia</taxon>
        <taxon>Solirubrobacterales</taxon>
        <taxon>Solirubrobacteraceae</taxon>
        <taxon>Solirubrobacter</taxon>
    </lineage>
</organism>
<dbReference type="EMBL" id="RBIL01000001">
    <property type="protein sequence ID" value="RKQ91220.1"/>
    <property type="molecule type" value="Genomic_DNA"/>
</dbReference>
<accession>A0A660LBD3</accession>
<dbReference type="Proteomes" id="UP000278962">
    <property type="component" value="Unassembled WGS sequence"/>
</dbReference>
<reference evidence="1 2" key="1">
    <citation type="submission" date="2018-10" db="EMBL/GenBank/DDBJ databases">
        <title>Genomic Encyclopedia of Archaeal and Bacterial Type Strains, Phase II (KMG-II): from individual species to whole genera.</title>
        <authorList>
            <person name="Goeker M."/>
        </authorList>
    </citation>
    <scope>NUCLEOTIDE SEQUENCE [LARGE SCALE GENOMIC DNA]</scope>
    <source>
        <strain evidence="1 2">DSM 14954</strain>
    </source>
</reference>
<comment type="caution">
    <text evidence="1">The sequence shown here is derived from an EMBL/GenBank/DDBJ whole genome shotgun (WGS) entry which is preliminary data.</text>
</comment>
<evidence type="ECO:0000313" key="2">
    <source>
        <dbReference type="Proteomes" id="UP000278962"/>
    </source>
</evidence>
<dbReference type="AlphaFoldDB" id="A0A660LBD3"/>
<evidence type="ECO:0000313" key="1">
    <source>
        <dbReference type="EMBL" id="RKQ91220.1"/>
    </source>
</evidence>